<dbReference type="Pfam" id="PF00999">
    <property type="entry name" value="Na_H_Exchanger"/>
    <property type="match status" value="1"/>
</dbReference>
<protein>
    <submittedName>
        <fullName evidence="9">Transporter, CPA2 family (TC 2.A.37)</fullName>
    </submittedName>
</protein>
<feature type="transmembrane region" description="Helical" evidence="7">
    <location>
        <begin position="205"/>
        <end position="228"/>
    </location>
</feature>
<dbReference type="Gene3D" id="1.20.1530.20">
    <property type="match status" value="1"/>
</dbReference>
<dbReference type="PANTHER" id="PTHR43021:SF2">
    <property type="entry name" value="CATION_H+ EXCHANGER DOMAIN-CONTAINING PROTEIN"/>
    <property type="match status" value="1"/>
</dbReference>
<feature type="domain" description="Cation/H+ exchanger transmembrane" evidence="8">
    <location>
        <begin position="32"/>
        <end position="394"/>
    </location>
</feature>
<evidence type="ECO:0000256" key="2">
    <source>
        <dbReference type="ARBA" id="ARBA00022449"/>
    </source>
</evidence>
<keyword evidence="6 7" id="KW-0472">Membrane</keyword>
<dbReference type="GO" id="GO:0016020">
    <property type="term" value="C:membrane"/>
    <property type="evidence" value="ECO:0007669"/>
    <property type="project" value="UniProtKB-SubCell"/>
</dbReference>
<dbReference type="GO" id="GO:1902600">
    <property type="term" value="P:proton transmembrane transport"/>
    <property type="evidence" value="ECO:0007669"/>
    <property type="project" value="InterPro"/>
</dbReference>
<keyword evidence="2" id="KW-0050">Antiport</keyword>
<feature type="transmembrane region" description="Helical" evidence="7">
    <location>
        <begin position="47"/>
        <end position="67"/>
    </location>
</feature>
<feature type="transmembrane region" description="Helical" evidence="7">
    <location>
        <begin position="290"/>
        <end position="320"/>
    </location>
</feature>
<dbReference type="RefSeq" id="WP_089706505.1">
    <property type="nucleotide sequence ID" value="NZ_FNII01000008.1"/>
</dbReference>
<proteinExistence type="predicted"/>
<feature type="transmembrane region" description="Helical" evidence="7">
    <location>
        <begin position="347"/>
        <end position="366"/>
    </location>
</feature>
<evidence type="ECO:0000313" key="9">
    <source>
        <dbReference type="EMBL" id="SDN80483.1"/>
    </source>
</evidence>
<organism evidence="9 10">
    <name type="scientific">Vreelandella arcis</name>
    <dbReference type="NCBI Taxonomy" id="416873"/>
    <lineage>
        <taxon>Bacteria</taxon>
        <taxon>Pseudomonadati</taxon>
        <taxon>Pseudomonadota</taxon>
        <taxon>Gammaproteobacteria</taxon>
        <taxon>Oceanospirillales</taxon>
        <taxon>Halomonadaceae</taxon>
        <taxon>Vreelandella</taxon>
    </lineage>
</organism>
<accession>A0A1H0EDS4</accession>
<dbReference type="InterPro" id="IPR038770">
    <property type="entry name" value="Na+/solute_symporter_sf"/>
</dbReference>
<feature type="transmembrane region" description="Helical" evidence="7">
    <location>
        <begin position="372"/>
        <end position="395"/>
    </location>
</feature>
<evidence type="ECO:0000256" key="1">
    <source>
        <dbReference type="ARBA" id="ARBA00004141"/>
    </source>
</evidence>
<feature type="transmembrane region" description="Helical" evidence="7">
    <location>
        <begin position="17"/>
        <end position="35"/>
    </location>
</feature>
<keyword evidence="10" id="KW-1185">Reference proteome</keyword>
<evidence type="ECO:0000256" key="5">
    <source>
        <dbReference type="ARBA" id="ARBA00023065"/>
    </source>
</evidence>
<feature type="transmembrane region" description="Helical" evidence="7">
    <location>
        <begin position="167"/>
        <end position="193"/>
    </location>
</feature>
<keyword evidence="2" id="KW-0813">Transport</keyword>
<evidence type="ECO:0000313" key="10">
    <source>
        <dbReference type="Proteomes" id="UP000199677"/>
    </source>
</evidence>
<dbReference type="GO" id="GO:0015297">
    <property type="term" value="F:antiporter activity"/>
    <property type="evidence" value="ECO:0007669"/>
    <property type="project" value="UniProtKB-KW"/>
</dbReference>
<keyword evidence="3 7" id="KW-0812">Transmembrane</keyword>
<feature type="transmembrane region" description="Helical" evidence="7">
    <location>
        <begin position="79"/>
        <end position="97"/>
    </location>
</feature>
<comment type="subcellular location">
    <subcellularLocation>
        <location evidence="1">Membrane</location>
        <topology evidence="1">Multi-pass membrane protein</topology>
    </subcellularLocation>
</comment>
<dbReference type="AlphaFoldDB" id="A0A1H0EDS4"/>
<feature type="transmembrane region" description="Helical" evidence="7">
    <location>
        <begin position="106"/>
        <end position="129"/>
    </location>
</feature>
<evidence type="ECO:0000256" key="7">
    <source>
        <dbReference type="SAM" id="Phobius"/>
    </source>
</evidence>
<evidence type="ECO:0000256" key="6">
    <source>
        <dbReference type="ARBA" id="ARBA00023136"/>
    </source>
</evidence>
<reference evidence="10" key="1">
    <citation type="submission" date="2016-10" db="EMBL/GenBank/DDBJ databases">
        <authorList>
            <person name="Varghese N."/>
            <person name="Submissions S."/>
        </authorList>
    </citation>
    <scope>NUCLEOTIDE SEQUENCE [LARGE SCALE GENOMIC DNA]</scope>
    <source>
        <strain evidence="10">CGMCC 1.6494</strain>
    </source>
</reference>
<sequence>MEALWVYVSEQSQSMSTSAWTLLMLGVLLSLSIVVDTISRRTALPRISLLVLVGVAFALIQQGLLGGNAEPLNGLREPLINLALVMVAFLLGGELTLSRLKSTGPLIFALSAAVVIGSLAMVFTGLWLLDYSFAVALSLAAISVATDPAAVSEAIQESGKKSLAARVTLGIVAIDDAWGIIVFGLSMALLSWLGATSGGASLVHALWELGGALLLGTALGFPAAWLTGQLKPGRPTQAEALALMLLIAGLSSYLNVSALLAAMVAGFVIVNVSSHHTRSFSEIEQIEWPFLVFFFVLAGASLNLAYLSTALGLVAAYIVLRSIGRYLGGYLGVLAMRRREPRLNTDIGLALLPQAGVAMGMALLAAERFPQQGQLIVATVVTSTIIFELFGPLLVKRVMADTGKNDTY</sequence>
<evidence type="ECO:0000256" key="3">
    <source>
        <dbReference type="ARBA" id="ARBA00022692"/>
    </source>
</evidence>
<evidence type="ECO:0000259" key="8">
    <source>
        <dbReference type="Pfam" id="PF00999"/>
    </source>
</evidence>
<gene>
    <name evidence="9" type="ORF">SAMN04487951_108116</name>
</gene>
<dbReference type="EMBL" id="FNII01000008">
    <property type="protein sequence ID" value="SDN80483.1"/>
    <property type="molecule type" value="Genomic_DNA"/>
</dbReference>
<dbReference type="STRING" id="416873.SAMN04487951_108116"/>
<dbReference type="Proteomes" id="UP000199677">
    <property type="component" value="Unassembled WGS sequence"/>
</dbReference>
<name>A0A1H0EDS4_9GAMM</name>
<dbReference type="InterPro" id="IPR006153">
    <property type="entry name" value="Cation/H_exchanger_TM"/>
</dbReference>
<keyword evidence="4 7" id="KW-1133">Transmembrane helix</keyword>
<feature type="transmembrane region" description="Helical" evidence="7">
    <location>
        <begin position="240"/>
        <end position="270"/>
    </location>
</feature>
<keyword evidence="5" id="KW-0406">Ion transport</keyword>
<dbReference type="OrthoDB" id="9778229at2"/>
<evidence type="ECO:0000256" key="4">
    <source>
        <dbReference type="ARBA" id="ARBA00022989"/>
    </source>
</evidence>
<dbReference type="PANTHER" id="PTHR43021">
    <property type="entry name" value="NA(+)/H(+) ANTIPORTER-RELATED"/>
    <property type="match status" value="1"/>
</dbReference>